<comment type="caution">
    <text evidence="1">The sequence shown here is derived from an EMBL/GenBank/DDBJ whole genome shotgun (WGS) entry which is preliminary data.</text>
</comment>
<evidence type="ECO:0000313" key="1">
    <source>
        <dbReference type="EMBL" id="KAI5675864.1"/>
    </source>
</evidence>
<gene>
    <name evidence="1" type="ORF">M9H77_06814</name>
</gene>
<protein>
    <submittedName>
        <fullName evidence="1">Uncharacterized protein</fullName>
    </submittedName>
</protein>
<name>A0ACC0BTC5_CATRO</name>
<evidence type="ECO:0000313" key="2">
    <source>
        <dbReference type="Proteomes" id="UP001060085"/>
    </source>
</evidence>
<sequence>MGVDEIGEKCRVREVDGRDWRKKVDKISSGDVSCIPPMRGKQVDVGAINKRQMFMARQAISSPCNLGEGDSQQRGNLFYTCCQILDKTCSLVIGGGSFPNLVSSYVIGKLGIRYMKHPKHYKLQ</sequence>
<keyword evidence="2" id="KW-1185">Reference proteome</keyword>
<proteinExistence type="predicted"/>
<dbReference type="Proteomes" id="UP001060085">
    <property type="component" value="Linkage Group LG02"/>
</dbReference>
<dbReference type="EMBL" id="CM044702">
    <property type="protein sequence ID" value="KAI5675864.1"/>
    <property type="molecule type" value="Genomic_DNA"/>
</dbReference>
<organism evidence="1 2">
    <name type="scientific">Catharanthus roseus</name>
    <name type="common">Madagascar periwinkle</name>
    <name type="synonym">Vinca rosea</name>
    <dbReference type="NCBI Taxonomy" id="4058"/>
    <lineage>
        <taxon>Eukaryota</taxon>
        <taxon>Viridiplantae</taxon>
        <taxon>Streptophyta</taxon>
        <taxon>Embryophyta</taxon>
        <taxon>Tracheophyta</taxon>
        <taxon>Spermatophyta</taxon>
        <taxon>Magnoliopsida</taxon>
        <taxon>eudicotyledons</taxon>
        <taxon>Gunneridae</taxon>
        <taxon>Pentapetalae</taxon>
        <taxon>asterids</taxon>
        <taxon>lamiids</taxon>
        <taxon>Gentianales</taxon>
        <taxon>Apocynaceae</taxon>
        <taxon>Rauvolfioideae</taxon>
        <taxon>Vinceae</taxon>
        <taxon>Catharanthinae</taxon>
        <taxon>Catharanthus</taxon>
    </lineage>
</organism>
<reference evidence="2" key="1">
    <citation type="journal article" date="2023" name="Nat. Plants">
        <title>Single-cell RNA sequencing provides a high-resolution roadmap for understanding the multicellular compartmentation of specialized metabolism.</title>
        <authorList>
            <person name="Sun S."/>
            <person name="Shen X."/>
            <person name="Li Y."/>
            <person name="Li Y."/>
            <person name="Wang S."/>
            <person name="Li R."/>
            <person name="Zhang H."/>
            <person name="Shen G."/>
            <person name="Guo B."/>
            <person name="Wei J."/>
            <person name="Xu J."/>
            <person name="St-Pierre B."/>
            <person name="Chen S."/>
            <person name="Sun C."/>
        </authorList>
    </citation>
    <scope>NUCLEOTIDE SEQUENCE [LARGE SCALE GENOMIC DNA]</scope>
</reference>
<accession>A0ACC0BTC5</accession>